<gene>
    <name evidence="6" type="ORF">D0Y53_06285</name>
</gene>
<evidence type="ECO:0000256" key="4">
    <source>
        <dbReference type="ARBA" id="ARBA00023285"/>
    </source>
</evidence>
<dbReference type="InterPro" id="IPR000788">
    <property type="entry name" value="RNR_lg_C"/>
</dbReference>
<dbReference type="Gene3D" id="3.20.70.20">
    <property type="match status" value="1"/>
</dbReference>
<sequence length="302" mass="33113">MLPITSFTDPVAVETWDACFRWRDGEALRDVTIDATWWRVAEAVAAVEGAQAPLWAHRFVDAFSHWRLLPDERLLRAIGTSDGLRDLETPSAVVNLGAFVPPSWGTPPRFDGDRLALTAALAVRLLDDAVLACNPSPTATTLRIGVIGLASALDALGLPYYSEAAHELARTIARTLAEGCLRGSLDLAEERGPLASPRPSAEQVAQWRERGMPRHLVQRAQRIGLRHRALTAIDPHPMLAHLANHVSDAIDPPAAMAAPDTIDAALFAQFKMRSAMQLWIDAAIDYRSRPARREPGRRLLVQ</sequence>
<evidence type="ECO:0000256" key="1">
    <source>
        <dbReference type="ARBA" id="ARBA00001922"/>
    </source>
</evidence>
<accession>A0A372DMF8</accession>
<reference evidence="6 7" key="1">
    <citation type="submission" date="2018-08" db="EMBL/GenBank/DDBJ databases">
        <title>Lysobacter weifangensis sp. nov., a new member of the family 'Xanthomonadaceae', isolated from soil in a farmland.</title>
        <authorList>
            <person name="Zhao H."/>
        </authorList>
    </citation>
    <scope>NUCLEOTIDE SEQUENCE [LARGE SCALE GENOMIC DNA]</scope>
    <source>
        <strain evidence="6 7">WF-2</strain>
    </source>
</reference>
<evidence type="ECO:0000313" key="7">
    <source>
        <dbReference type="Proteomes" id="UP000262917"/>
    </source>
</evidence>
<organism evidence="6 7">
    <name type="scientific">Cognatiluteimonas weifangensis</name>
    <dbReference type="NCBI Taxonomy" id="2303539"/>
    <lineage>
        <taxon>Bacteria</taxon>
        <taxon>Pseudomonadati</taxon>
        <taxon>Pseudomonadota</taxon>
        <taxon>Gammaproteobacteria</taxon>
        <taxon>Lysobacterales</taxon>
        <taxon>Lysobacteraceae</taxon>
        <taxon>Cognatiluteimonas</taxon>
    </lineage>
</organism>
<feature type="domain" description="Ribonucleotide reductase large subunit C-terminal" evidence="5">
    <location>
        <begin position="92"/>
        <end position="256"/>
    </location>
</feature>
<keyword evidence="4" id="KW-0170">Cobalt</keyword>
<dbReference type="PANTHER" id="PTHR43371:SF1">
    <property type="entry name" value="RIBONUCLEOSIDE-DIPHOSPHATE REDUCTASE"/>
    <property type="match status" value="1"/>
</dbReference>
<keyword evidence="2" id="KW-0846">Cobalamin</keyword>
<dbReference type="OrthoDB" id="5948085at2"/>
<dbReference type="EMBL" id="QVPD01000005">
    <property type="protein sequence ID" value="RFP60758.1"/>
    <property type="molecule type" value="Genomic_DNA"/>
</dbReference>
<dbReference type="Proteomes" id="UP000262917">
    <property type="component" value="Unassembled WGS sequence"/>
</dbReference>
<evidence type="ECO:0000256" key="2">
    <source>
        <dbReference type="ARBA" id="ARBA00022628"/>
    </source>
</evidence>
<evidence type="ECO:0000256" key="3">
    <source>
        <dbReference type="ARBA" id="ARBA00023002"/>
    </source>
</evidence>
<dbReference type="PANTHER" id="PTHR43371">
    <property type="entry name" value="VITAMIN B12-DEPENDENT RIBONUCLEOTIDE REDUCTASE"/>
    <property type="match status" value="1"/>
</dbReference>
<evidence type="ECO:0000313" key="6">
    <source>
        <dbReference type="EMBL" id="RFP60758.1"/>
    </source>
</evidence>
<dbReference type="RefSeq" id="WP_117202367.1">
    <property type="nucleotide sequence ID" value="NZ_JBHTBK010000021.1"/>
</dbReference>
<dbReference type="Pfam" id="PF02867">
    <property type="entry name" value="Ribonuc_red_lgC"/>
    <property type="match status" value="1"/>
</dbReference>
<dbReference type="InterPro" id="IPR050862">
    <property type="entry name" value="RdRp_reductase_class-2"/>
</dbReference>
<dbReference type="SUPFAM" id="SSF51998">
    <property type="entry name" value="PFL-like glycyl radical enzymes"/>
    <property type="match status" value="2"/>
</dbReference>
<dbReference type="GO" id="GO:0004748">
    <property type="term" value="F:ribonucleoside-diphosphate reductase activity, thioredoxin disulfide as acceptor"/>
    <property type="evidence" value="ECO:0007669"/>
    <property type="project" value="TreeGrafter"/>
</dbReference>
<dbReference type="GO" id="GO:0031419">
    <property type="term" value="F:cobalamin binding"/>
    <property type="evidence" value="ECO:0007669"/>
    <property type="project" value="UniProtKB-KW"/>
</dbReference>
<keyword evidence="7" id="KW-1185">Reference proteome</keyword>
<proteinExistence type="predicted"/>
<comment type="caution">
    <text evidence="6">The sequence shown here is derived from an EMBL/GenBank/DDBJ whole genome shotgun (WGS) entry which is preliminary data.</text>
</comment>
<protein>
    <recommendedName>
        <fullName evidence="5">Ribonucleotide reductase large subunit C-terminal domain-containing protein</fullName>
    </recommendedName>
</protein>
<comment type="cofactor">
    <cofactor evidence="1">
        <name>adenosylcob(III)alamin</name>
        <dbReference type="ChEBI" id="CHEBI:18408"/>
    </cofactor>
</comment>
<keyword evidence="3" id="KW-0560">Oxidoreductase</keyword>
<dbReference type="AlphaFoldDB" id="A0A372DMF8"/>
<evidence type="ECO:0000259" key="5">
    <source>
        <dbReference type="Pfam" id="PF02867"/>
    </source>
</evidence>
<name>A0A372DMF8_9GAMM</name>